<dbReference type="InterPro" id="IPR010982">
    <property type="entry name" value="Lambda_DNA-bd_dom_sf"/>
</dbReference>
<dbReference type="InterPro" id="IPR043917">
    <property type="entry name" value="DUF5753"/>
</dbReference>
<name>A0A931CIH4_9ACTN</name>
<proteinExistence type="predicted"/>
<dbReference type="EMBL" id="JADQTO010000036">
    <property type="protein sequence ID" value="MBG0568267.1"/>
    <property type="molecule type" value="Genomic_DNA"/>
</dbReference>
<dbReference type="RefSeq" id="WP_196420042.1">
    <property type="nucleotide sequence ID" value="NZ_JADQTO010000036.1"/>
</dbReference>
<dbReference type="Pfam" id="PF19054">
    <property type="entry name" value="DUF5753"/>
    <property type="match status" value="1"/>
</dbReference>
<dbReference type="Gene3D" id="1.10.260.40">
    <property type="entry name" value="lambda repressor-like DNA-binding domains"/>
    <property type="match status" value="1"/>
</dbReference>
<protein>
    <submittedName>
        <fullName evidence="2">Helix-turn-helix domain-containing protein</fullName>
    </submittedName>
</protein>
<dbReference type="SUPFAM" id="SSF47413">
    <property type="entry name" value="lambda repressor-like DNA-binding domains"/>
    <property type="match status" value="1"/>
</dbReference>
<dbReference type="PROSITE" id="PS50943">
    <property type="entry name" value="HTH_CROC1"/>
    <property type="match status" value="1"/>
</dbReference>
<accession>A0A931CIH4</accession>
<sequence length="291" mass="31776">MADLFSPPGPEEPTIGAALRAARKRAGLTGGQLAARAGISQAKVSRLETGASGADPADVRLLADAMRLPPAERDELVRLAQRTREQMRDWRPEPGGLPRRQDEISVLEQESKEIRVFNPAVVPGLMQTSQYAEALMVSISRMHTPEGAGPALRTDVMAAVTRRIRRQQLLASPAKAFYFVITESVLGNGIGSPEDMIGQIRRLRDLARLPNVTFAIIPARSFLPDAPMHSFELLDEQAVIIDLFNTSVTSQGRADVKLYRELFGRLETAAVAAVDATLSEYAAHYRRLLGA</sequence>
<dbReference type="CDD" id="cd00093">
    <property type="entry name" value="HTH_XRE"/>
    <property type="match status" value="1"/>
</dbReference>
<dbReference type="GO" id="GO:0003677">
    <property type="term" value="F:DNA binding"/>
    <property type="evidence" value="ECO:0007669"/>
    <property type="project" value="InterPro"/>
</dbReference>
<dbReference type="AlphaFoldDB" id="A0A931CIH4"/>
<comment type="caution">
    <text evidence="2">The sequence shown here is derived from an EMBL/GenBank/DDBJ whole genome shotgun (WGS) entry which is preliminary data.</text>
</comment>
<evidence type="ECO:0000313" key="3">
    <source>
        <dbReference type="Proteomes" id="UP000598146"/>
    </source>
</evidence>
<feature type="domain" description="HTH cro/C1-type" evidence="1">
    <location>
        <begin position="19"/>
        <end position="73"/>
    </location>
</feature>
<dbReference type="SMART" id="SM00530">
    <property type="entry name" value="HTH_XRE"/>
    <property type="match status" value="1"/>
</dbReference>
<organism evidence="2 3">
    <name type="scientific">Actinoplanes aureus</name>
    <dbReference type="NCBI Taxonomy" id="2792083"/>
    <lineage>
        <taxon>Bacteria</taxon>
        <taxon>Bacillati</taxon>
        <taxon>Actinomycetota</taxon>
        <taxon>Actinomycetes</taxon>
        <taxon>Micromonosporales</taxon>
        <taxon>Micromonosporaceae</taxon>
        <taxon>Actinoplanes</taxon>
    </lineage>
</organism>
<gene>
    <name evidence="2" type="ORF">I4J89_43270</name>
</gene>
<dbReference type="Proteomes" id="UP000598146">
    <property type="component" value="Unassembled WGS sequence"/>
</dbReference>
<dbReference type="InterPro" id="IPR001387">
    <property type="entry name" value="Cro/C1-type_HTH"/>
</dbReference>
<evidence type="ECO:0000313" key="2">
    <source>
        <dbReference type="EMBL" id="MBG0568267.1"/>
    </source>
</evidence>
<reference evidence="2" key="1">
    <citation type="submission" date="2020-11" db="EMBL/GenBank/DDBJ databases">
        <title>Isolation and identification of active actinomycetes.</title>
        <authorList>
            <person name="Sun X."/>
        </authorList>
    </citation>
    <scope>NUCLEOTIDE SEQUENCE</scope>
    <source>
        <strain evidence="2">NEAU-A11</strain>
    </source>
</reference>
<evidence type="ECO:0000259" key="1">
    <source>
        <dbReference type="PROSITE" id="PS50943"/>
    </source>
</evidence>
<dbReference type="Pfam" id="PF13560">
    <property type="entry name" value="HTH_31"/>
    <property type="match status" value="1"/>
</dbReference>
<keyword evidence="3" id="KW-1185">Reference proteome</keyword>